<dbReference type="RefSeq" id="WP_121037241.1">
    <property type="nucleotide sequence ID" value="NZ_RCDC01000004.1"/>
</dbReference>
<reference evidence="1 2" key="1">
    <citation type="submission" date="2018-10" db="EMBL/GenBank/DDBJ databases">
        <title>Comparative analysis of microorganisms from saline springs in Andes Mountain Range, Colombia.</title>
        <authorList>
            <person name="Rubin E."/>
        </authorList>
    </citation>
    <scope>NUCLEOTIDE SEQUENCE [LARGE SCALE GENOMIC DNA]</scope>
    <source>
        <strain evidence="1 2">USBA GBX 843</strain>
    </source>
</reference>
<name>A0A498CMC9_9GAMM</name>
<evidence type="ECO:0000313" key="1">
    <source>
        <dbReference type="EMBL" id="RLK56254.1"/>
    </source>
</evidence>
<gene>
    <name evidence="1" type="ORF">BCL79_0637</name>
</gene>
<dbReference type="AlphaFoldDB" id="A0A498CMC9"/>
<sequence length="162" mass="17971">MTALRKSPAPERFALRVDKGCFRVADTTTAARLRQRSYSVGDLVFAEFKKPRNPKFHRLAHQLGTLCAENLDAFTGMDPHKVLKRLQVESGVGCEEIACLLPSGGGSYVARIPQSLSFESMDEGQFREVMRGLCRHLAATYWPKCTAEQIESMAGCMVQESA</sequence>
<evidence type="ECO:0008006" key="3">
    <source>
        <dbReference type="Google" id="ProtNLM"/>
    </source>
</evidence>
<dbReference type="EMBL" id="RCDC01000004">
    <property type="protein sequence ID" value="RLK56254.1"/>
    <property type="molecule type" value="Genomic_DNA"/>
</dbReference>
<proteinExistence type="predicted"/>
<evidence type="ECO:0000313" key="2">
    <source>
        <dbReference type="Proteomes" id="UP000274786"/>
    </source>
</evidence>
<protein>
    <recommendedName>
        <fullName evidence="3">DUF1367 domain-containing protein</fullName>
    </recommendedName>
</protein>
<organism evidence="1 2">
    <name type="scientific">Stenotrophomonas rhizophila</name>
    <dbReference type="NCBI Taxonomy" id="216778"/>
    <lineage>
        <taxon>Bacteria</taxon>
        <taxon>Pseudomonadati</taxon>
        <taxon>Pseudomonadota</taxon>
        <taxon>Gammaproteobacteria</taxon>
        <taxon>Lysobacterales</taxon>
        <taxon>Lysobacteraceae</taxon>
        <taxon>Stenotrophomonas</taxon>
    </lineage>
</organism>
<comment type="caution">
    <text evidence="1">The sequence shown here is derived from an EMBL/GenBank/DDBJ whole genome shotgun (WGS) entry which is preliminary data.</text>
</comment>
<dbReference type="OrthoDB" id="6949755at2"/>
<dbReference type="Proteomes" id="UP000274786">
    <property type="component" value="Unassembled WGS sequence"/>
</dbReference>
<accession>A0A498CMC9</accession>